<reference evidence="5" key="1">
    <citation type="journal article" date="2020" name="mSystems">
        <title>Genome- and Community-Level Interaction Insights into Carbon Utilization and Element Cycling Functions of Hydrothermarchaeota in Hydrothermal Sediment.</title>
        <authorList>
            <person name="Zhou Z."/>
            <person name="Liu Y."/>
            <person name="Xu W."/>
            <person name="Pan J."/>
            <person name="Luo Z.H."/>
            <person name="Li M."/>
        </authorList>
    </citation>
    <scope>NUCLEOTIDE SEQUENCE [LARGE SCALE GENOMIC DNA]</scope>
    <source>
        <strain evidence="5">SpSt-301</strain>
    </source>
</reference>
<comment type="caution">
    <text evidence="5">The sequence shown here is derived from an EMBL/GenBank/DDBJ whole genome shotgun (WGS) entry which is preliminary data.</text>
</comment>
<keyword evidence="1" id="KW-0378">Hydrolase</keyword>
<feature type="domain" description="Sporulation stage IV protein A C-terminal" evidence="4">
    <location>
        <begin position="418"/>
        <end position="493"/>
    </location>
</feature>
<dbReference type="PIRSF" id="PIRSF007466">
    <property type="entry name" value="SpoIVA"/>
    <property type="match status" value="1"/>
</dbReference>
<dbReference type="SUPFAM" id="SSF52540">
    <property type="entry name" value="P-loop containing nucleoside triphosphate hydrolases"/>
    <property type="match status" value="1"/>
</dbReference>
<feature type="domain" description="Stage IV sporulation protein A ATPase" evidence="2">
    <location>
        <begin position="3"/>
        <end position="238"/>
    </location>
</feature>
<comment type="function">
    <text evidence="1">ATPase. Has a role at an early stage in the morphogenesis of the spore coat.</text>
</comment>
<dbReference type="InterPro" id="IPR014201">
    <property type="entry name" value="Spore_IV_A"/>
</dbReference>
<keyword evidence="1" id="KW-0749">Sporulation</keyword>
<gene>
    <name evidence="5" type="primary">spoIVA</name>
    <name evidence="5" type="ORF">ENQ35_01745</name>
</gene>
<proteinExistence type="predicted"/>
<name>A0A7C1F2Y4_9THEO</name>
<dbReference type="InterPro" id="IPR046842">
    <property type="entry name" value="SpoIVA_ATPase"/>
</dbReference>
<dbReference type="GO" id="GO:0005737">
    <property type="term" value="C:cytoplasm"/>
    <property type="evidence" value="ECO:0007669"/>
    <property type="project" value="UniProtKB-SubCell"/>
</dbReference>
<comment type="catalytic activity">
    <reaction evidence="1">
        <text>ATP + H2O = ADP + phosphate + H(+)</text>
        <dbReference type="Rhea" id="RHEA:13065"/>
        <dbReference type="ChEBI" id="CHEBI:15377"/>
        <dbReference type="ChEBI" id="CHEBI:15378"/>
        <dbReference type="ChEBI" id="CHEBI:30616"/>
        <dbReference type="ChEBI" id="CHEBI:43474"/>
        <dbReference type="ChEBI" id="CHEBI:456216"/>
    </reaction>
</comment>
<dbReference type="EMBL" id="DSMV01000112">
    <property type="protein sequence ID" value="HDW51460.1"/>
    <property type="molecule type" value="Genomic_DNA"/>
</dbReference>
<protein>
    <recommendedName>
        <fullName evidence="1">Stage IV sporulation protein A</fullName>
        <ecNumber evidence="1">3.6.1.-</ecNumber>
    </recommendedName>
    <alternativeName>
        <fullName evidence="1">Coat morphogenetic protein SpoIVA</fullName>
    </alternativeName>
</protein>
<dbReference type="InterPro" id="IPR046840">
    <property type="entry name" value="SpoIVA_C"/>
</dbReference>
<dbReference type="NCBIfam" id="TIGR02836">
    <property type="entry name" value="spore_IV_A"/>
    <property type="match status" value="1"/>
</dbReference>
<dbReference type="GO" id="GO:0005524">
    <property type="term" value="F:ATP binding"/>
    <property type="evidence" value="ECO:0007669"/>
    <property type="project" value="UniProtKB-KW"/>
</dbReference>
<evidence type="ECO:0000259" key="4">
    <source>
        <dbReference type="Pfam" id="PF20439"/>
    </source>
</evidence>
<feature type="domain" description="Stage IV sporulation protein A middle" evidence="3">
    <location>
        <begin position="239"/>
        <end position="417"/>
    </location>
</feature>
<keyword evidence="1" id="KW-0547">Nucleotide-binding</keyword>
<dbReference type="Pfam" id="PF09547">
    <property type="entry name" value="SpoIVA_ATPase"/>
    <property type="match status" value="1"/>
</dbReference>
<dbReference type="Pfam" id="PF20439">
    <property type="entry name" value="SpoIVA_C"/>
    <property type="match status" value="1"/>
</dbReference>
<dbReference type="Gene3D" id="3.40.50.300">
    <property type="entry name" value="P-loop containing nucleotide triphosphate hydrolases"/>
    <property type="match status" value="1"/>
</dbReference>
<evidence type="ECO:0000256" key="1">
    <source>
        <dbReference type="PIRNR" id="PIRNR007466"/>
    </source>
</evidence>
<dbReference type="GO" id="GO:0030435">
    <property type="term" value="P:sporulation resulting in formation of a cellular spore"/>
    <property type="evidence" value="ECO:0007669"/>
    <property type="project" value="UniProtKB-KW"/>
</dbReference>
<evidence type="ECO:0000259" key="3">
    <source>
        <dbReference type="Pfam" id="PF20438"/>
    </source>
</evidence>
<dbReference type="InterPro" id="IPR027417">
    <property type="entry name" value="P-loop_NTPase"/>
</dbReference>
<accession>A0A7C1F2Y4</accession>
<comment type="subcellular location">
    <subcellularLocation>
        <location evidence="1">Cytoplasm</location>
    </subcellularLocation>
</comment>
<dbReference type="AlphaFoldDB" id="A0A7C1F2Y4"/>
<dbReference type="Pfam" id="PF20438">
    <property type="entry name" value="SpoIVA_middle"/>
    <property type="match status" value="1"/>
</dbReference>
<evidence type="ECO:0000313" key="5">
    <source>
        <dbReference type="EMBL" id="HDW51460.1"/>
    </source>
</evidence>
<dbReference type="EC" id="3.6.1.-" evidence="1"/>
<sequence>MEKLFRDISERTGGDIYIGVVGGVRTGKSTFIKRFMELLVIPNIKNVIKNVYDRERARDELPQSGTGRTVMTTEPKFVPNEAVEITLNGIKFRVRLVDCVGYRVEGALGYEEDELPRLVTTPWFDEPVPFDEAAEVGTRKVIQDHSTIGIVMTTDGTITDIPREGYTEAEERVIQELKDLNKPFVVILNSTRPHALETSQLAAELTRKYDVPVLPVDVEGLNQSDIFNIMEEVLYEFPVSEVNITLPPWVDELSVEHWLRQKFELAVREAIKNVRRVRDIKEVAVKLQEHDFIGAVTERETDLGTGVAYITVTAAAGLFHQVLSELSGFAVASDQDILRLMRELSVAKREFDKFADTIREVKETGYGVVTPRLDEMNLEEPELIRQGNRFGVRLKASAPSLHIIRADITTEITPIIGTEKQCEELVRYILNEFEENPKKIWESEIFGKSLHDLVREGIQNKLHRMPENAQAKLQETLQRIVNDGSGGLICIII</sequence>
<dbReference type="GO" id="GO:0016887">
    <property type="term" value="F:ATP hydrolysis activity"/>
    <property type="evidence" value="ECO:0007669"/>
    <property type="project" value="InterPro"/>
</dbReference>
<dbReference type="InterPro" id="IPR046841">
    <property type="entry name" value="SpoIVA_middle"/>
</dbReference>
<keyword evidence="1" id="KW-0963">Cytoplasm</keyword>
<organism evidence="5">
    <name type="scientific">Ammonifex degensii</name>
    <dbReference type="NCBI Taxonomy" id="42838"/>
    <lineage>
        <taxon>Bacteria</taxon>
        <taxon>Bacillati</taxon>
        <taxon>Bacillota</taxon>
        <taxon>Clostridia</taxon>
        <taxon>Thermoanaerobacterales</taxon>
        <taxon>Thermoanaerobacteraceae</taxon>
        <taxon>Ammonifex</taxon>
    </lineage>
</organism>
<keyword evidence="1" id="KW-0067">ATP-binding</keyword>
<evidence type="ECO:0000259" key="2">
    <source>
        <dbReference type="Pfam" id="PF09547"/>
    </source>
</evidence>